<comment type="caution">
    <text evidence="2">The sequence shown here is derived from an EMBL/GenBank/DDBJ whole genome shotgun (WGS) entry which is preliminary data.</text>
</comment>
<sequence>MFMAGIVSFGRMGLRTGWPAIPQRSMSSPSGLIEGPNTLTLSQGQKIHYEARGQGSKAALLMPGALGTASSDFAPQLQHFSGHPQLRVIAWDPPGYGASRPPARTWPLDFFDRDAKLAIDLMDQLGFDQFSVLGWSDGGITGMVMAAEYTEQIEKLVVWGANAFISAQDVQHITNVSDVSQWSERMRRPMEETYGVDYFPIIWKEWCQAYRAVFEKNQGEICRQRLAQIQCPTLIVHGDKDAMLDTIHPDILQREIPNARLERFPDGKHNLHFKYQKEFNQMTEEFLSAN</sequence>
<evidence type="ECO:0000313" key="2">
    <source>
        <dbReference type="EMBL" id="TRY61217.1"/>
    </source>
</evidence>
<dbReference type="STRING" id="6832.A0A553N709"/>
<dbReference type="OrthoDB" id="19657at2759"/>
<name>A0A553N709_TIGCA</name>
<dbReference type="AlphaFoldDB" id="A0A553N709"/>
<dbReference type="OMA" id="RFPQLWA"/>
<dbReference type="PANTHER" id="PTHR46331">
    <property type="entry name" value="VALACYCLOVIR HYDROLASE"/>
    <property type="match status" value="1"/>
</dbReference>
<proteinExistence type="predicted"/>
<dbReference type="Gene3D" id="3.40.50.1820">
    <property type="entry name" value="alpha/beta hydrolase"/>
    <property type="match status" value="1"/>
</dbReference>
<evidence type="ECO:0000313" key="3">
    <source>
        <dbReference type="Proteomes" id="UP000318571"/>
    </source>
</evidence>
<dbReference type="PANTHER" id="PTHR46331:SF2">
    <property type="entry name" value="VALACYCLOVIR HYDROLASE"/>
    <property type="match status" value="1"/>
</dbReference>
<keyword evidence="3" id="KW-1185">Reference proteome</keyword>
<accession>A0A553N709</accession>
<dbReference type="SUPFAM" id="SSF53474">
    <property type="entry name" value="alpha/beta-Hydrolases"/>
    <property type="match status" value="1"/>
</dbReference>
<gene>
    <name evidence="2" type="ORF">TCAL_10924</name>
</gene>
<dbReference type="InterPro" id="IPR029058">
    <property type="entry name" value="AB_hydrolase_fold"/>
</dbReference>
<dbReference type="Pfam" id="PF12697">
    <property type="entry name" value="Abhydrolase_6"/>
    <property type="match status" value="1"/>
</dbReference>
<dbReference type="EMBL" id="VCGU01000459">
    <property type="protein sequence ID" value="TRY61217.1"/>
    <property type="molecule type" value="Genomic_DNA"/>
</dbReference>
<feature type="domain" description="AB hydrolase-1" evidence="1">
    <location>
        <begin position="60"/>
        <end position="280"/>
    </location>
</feature>
<evidence type="ECO:0000259" key="1">
    <source>
        <dbReference type="Pfam" id="PF12697"/>
    </source>
</evidence>
<dbReference type="GO" id="GO:0017171">
    <property type="term" value="F:serine hydrolase activity"/>
    <property type="evidence" value="ECO:0007669"/>
    <property type="project" value="TreeGrafter"/>
</dbReference>
<organism evidence="2 3">
    <name type="scientific">Tigriopus californicus</name>
    <name type="common">Marine copepod</name>
    <dbReference type="NCBI Taxonomy" id="6832"/>
    <lineage>
        <taxon>Eukaryota</taxon>
        <taxon>Metazoa</taxon>
        <taxon>Ecdysozoa</taxon>
        <taxon>Arthropoda</taxon>
        <taxon>Crustacea</taxon>
        <taxon>Multicrustacea</taxon>
        <taxon>Hexanauplia</taxon>
        <taxon>Copepoda</taxon>
        <taxon>Harpacticoida</taxon>
        <taxon>Harpacticidae</taxon>
        <taxon>Tigriopus</taxon>
    </lineage>
</organism>
<dbReference type="PRINTS" id="PR00111">
    <property type="entry name" value="ABHYDROLASE"/>
</dbReference>
<dbReference type="Proteomes" id="UP000318571">
    <property type="component" value="Chromosome 8"/>
</dbReference>
<protein>
    <recommendedName>
        <fullName evidence="1">AB hydrolase-1 domain-containing protein</fullName>
    </recommendedName>
</protein>
<reference evidence="2 3" key="1">
    <citation type="journal article" date="2018" name="Nat. Ecol. Evol.">
        <title>Genomic signatures of mitonuclear coevolution across populations of Tigriopus californicus.</title>
        <authorList>
            <person name="Barreto F.S."/>
            <person name="Watson E.T."/>
            <person name="Lima T.G."/>
            <person name="Willett C.S."/>
            <person name="Edmands S."/>
            <person name="Li W."/>
            <person name="Burton R.S."/>
        </authorList>
    </citation>
    <scope>NUCLEOTIDE SEQUENCE [LARGE SCALE GENOMIC DNA]</scope>
    <source>
        <strain evidence="2 3">San Diego</strain>
    </source>
</reference>
<dbReference type="InterPro" id="IPR000073">
    <property type="entry name" value="AB_hydrolase_1"/>
</dbReference>